<organism evidence="12 13">
    <name type="scientific">Kwoniella dejecticola CBS 10117</name>
    <dbReference type="NCBI Taxonomy" id="1296121"/>
    <lineage>
        <taxon>Eukaryota</taxon>
        <taxon>Fungi</taxon>
        <taxon>Dikarya</taxon>
        <taxon>Basidiomycota</taxon>
        <taxon>Agaricomycotina</taxon>
        <taxon>Tremellomycetes</taxon>
        <taxon>Tremellales</taxon>
        <taxon>Cryptococcaceae</taxon>
        <taxon>Kwoniella</taxon>
    </lineage>
</organism>
<dbReference type="InterPro" id="IPR046346">
    <property type="entry name" value="Aminoacid_DH-like_N_sf"/>
</dbReference>
<feature type="binding site" evidence="7">
    <location>
        <position position="293"/>
    </location>
    <ligand>
        <name>a divalent metal cation</name>
        <dbReference type="ChEBI" id="CHEBI:60240"/>
    </ligand>
</feature>
<dbReference type="InterPro" id="IPR015884">
    <property type="entry name" value="Malic_enzyme_CS"/>
</dbReference>
<evidence type="ECO:0000256" key="9">
    <source>
        <dbReference type="SAM" id="MobiDB-lite"/>
    </source>
</evidence>
<dbReference type="GeneID" id="28972230"/>
<evidence type="ECO:0000256" key="4">
    <source>
        <dbReference type="ARBA" id="ARBA00023027"/>
    </source>
</evidence>
<dbReference type="Pfam" id="PF00390">
    <property type="entry name" value="malic"/>
    <property type="match status" value="1"/>
</dbReference>
<dbReference type="InterPro" id="IPR037062">
    <property type="entry name" value="Malic_N_dom_sf"/>
</dbReference>
<dbReference type="GO" id="GO:0051287">
    <property type="term" value="F:NAD binding"/>
    <property type="evidence" value="ECO:0007669"/>
    <property type="project" value="InterPro"/>
</dbReference>
<proteinExistence type="inferred from homology"/>
<keyword evidence="4" id="KW-0520">NAD</keyword>
<dbReference type="FunFam" id="3.40.50.10380:FF:000009">
    <property type="entry name" value="NAD-dependent malic enzyme"/>
    <property type="match status" value="1"/>
</dbReference>
<keyword evidence="13" id="KW-1185">Reference proteome</keyword>
<sequence length="624" mass="68266">MIRGSSSRIARTRVGPSNSRTATRGMADRPIIAANKNFVPIRTNLRGSALLNTPRLNKGAGFSREERQIFGLEGFLPYDVHSLEKQALRAYNQLLKQPSVILKHAFLASLRDQNQVLFYKIMQDHLKELLGVLYTPGAAEAVANYSNLFRRPVGCYISFPNQDGMRAQLEGHLLDVNRTADVAYDSNNPHDAIDLVVVTDAEAILGIGDQGVGGITISTSKAALYTLGAGINPNRILPVVLDCGTDNHALFSDSLYMGWKRTRIRGKNYDQFVDRFIQNCRELYPNAIIHFEDFGMANAYRLMEKYKDIPMFNDDIQGTGAVALAALIAAIKVSGARLADQRIVIYGAGSAGMGIADQIKDGLMILEGLSEEEASRRFWCVDRNGLLVESMGNNLRHAQLPYARPDAEVEDWAKSEGDNDGVWLMDVVKNVKPTVLIGTSTHSRAFSEDLIREMGKHVERPIIFPMSNPTALCEVDPADALHWTENRALVATGSPFPPVELGGGKQYTVAQTNNALIYPALGLGAILARSRTISNSMLMAGVNSLASLSPALTNPEASLLPDLADVRNVSVEVAAAVCRQAVADGNAQDENTIKVVQGKGSLPLEEYIRSRMWDAVYRPLELVD</sequence>
<dbReference type="PANTHER" id="PTHR23406:SF34">
    <property type="entry name" value="NAD-DEPENDENT MALIC ENZYME, MITOCHONDRIAL"/>
    <property type="match status" value="1"/>
</dbReference>
<gene>
    <name evidence="12" type="ORF">I303_106826</name>
</gene>
<dbReference type="AlphaFoldDB" id="A0AAJ8KUX3"/>
<comment type="cofactor">
    <cofactor evidence="7">
        <name>Mg(2+)</name>
        <dbReference type="ChEBI" id="CHEBI:18420"/>
    </cofactor>
    <cofactor evidence="7">
        <name>Mn(2+)</name>
        <dbReference type="ChEBI" id="CHEBI:29035"/>
    </cofactor>
    <text evidence="7">Divalent metal cations. Prefers magnesium or manganese.</text>
</comment>
<dbReference type="InterPro" id="IPR012302">
    <property type="entry name" value="Malic_NAD-bd"/>
</dbReference>
<dbReference type="FunFam" id="3.40.50.720:FF:000182">
    <property type="entry name" value="NAD-dependent malic enzyme"/>
    <property type="match status" value="1"/>
</dbReference>
<dbReference type="Proteomes" id="UP000078595">
    <property type="component" value="Chromosome 8"/>
</dbReference>
<keyword evidence="8" id="KW-0560">Oxidoreductase</keyword>
<evidence type="ECO:0000256" key="6">
    <source>
        <dbReference type="PIRSR" id="PIRSR000106-2"/>
    </source>
</evidence>
<dbReference type="PIRSF" id="PIRSF000106">
    <property type="entry name" value="ME"/>
    <property type="match status" value="1"/>
</dbReference>
<dbReference type="GO" id="GO:0006108">
    <property type="term" value="P:malate metabolic process"/>
    <property type="evidence" value="ECO:0007669"/>
    <property type="project" value="TreeGrafter"/>
</dbReference>
<comment type="cofactor">
    <cofactor evidence="1">
        <name>Mn(2+)</name>
        <dbReference type="ChEBI" id="CHEBI:29035"/>
    </cofactor>
</comment>
<dbReference type="RefSeq" id="XP_065825525.1">
    <property type="nucleotide sequence ID" value="XM_065969453.1"/>
</dbReference>
<evidence type="ECO:0000313" key="13">
    <source>
        <dbReference type="Proteomes" id="UP000078595"/>
    </source>
</evidence>
<evidence type="ECO:0000256" key="1">
    <source>
        <dbReference type="ARBA" id="ARBA00001936"/>
    </source>
</evidence>
<feature type="domain" description="Malic enzyme NAD-binding" evidence="10">
    <location>
        <begin position="316"/>
        <end position="582"/>
    </location>
</feature>
<feature type="binding site" evidence="7">
    <location>
        <position position="315"/>
    </location>
    <ligand>
        <name>a divalent metal cation</name>
        <dbReference type="ChEBI" id="CHEBI:60240"/>
    </ligand>
</feature>
<dbReference type="InterPro" id="IPR012301">
    <property type="entry name" value="Malic_N_dom"/>
</dbReference>
<keyword evidence="3 7" id="KW-0479">Metal-binding</keyword>
<dbReference type="PANTHER" id="PTHR23406">
    <property type="entry name" value="MALIC ENZYME-RELATED"/>
    <property type="match status" value="1"/>
</dbReference>
<dbReference type="Pfam" id="PF03949">
    <property type="entry name" value="Malic_M"/>
    <property type="match status" value="1"/>
</dbReference>
<evidence type="ECO:0000256" key="2">
    <source>
        <dbReference type="ARBA" id="ARBA00008785"/>
    </source>
</evidence>
<evidence type="ECO:0000256" key="7">
    <source>
        <dbReference type="PIRSR" id="PIRSR000106-3"/>
    </source>
</evidence>
<dbReference type="PROSITE" id="PS00331">
    <property type="entry name" value="MALIC_ENZYMES"/>
    <property type="match status" value="1"/>
</dbReference>
<feature type="binding site" evidence="6">
    <location>
        <position position="468"/>
    </location>
    <ligand>
        <name>(S)-malate</name>
        <dbReference type="ChEBI" id="CHEBI:15589"/>
    </ligand>
</feature>
<dbReference type="InterPro" id="IPR036291">
    <property type="entry name" value="NAD(P)-bd_dom_sf"/>
</dbReference>
<feature type="region of interest" description="Disordered" evidence="9">
    <location>
        <begin position="1"/>
        <end position="24"/>
    </location>
</feature>
<dbReference type="Gene3D" id="3.40.50.10380">
    <property type="entry name" value="Malic enzyme, N-terminal domain"/>
    <property type="match status" value="1"/>
</dbReference>
<dbReference type="EMBL" id="CP144537">
    <property type="protein sequence ID" value="WWC64218.1"/>
    <property type="molecule type" value="Genomic_DNA"/>
</dbReference>
<dbReference type="GO" id="GO:0004471">
    <property type="term" value="F:malate dehydrogenase (decarboxylating) (NAD+) activity"/>
    <property type="evidence" value="ECO:0007669"/>
    <property type="project" value="TreeGrafter"/>
</dbReference>
<feature type="active site" description="Proton acceptor" evidence="5">
    <location>
        <position position="221"/>
    </location>
</feature>
<reference evidence="12" key="2">
    <citation type="submission" date="2024-02" db="EMBL/GenBank/DDBJ databases">
        <title>Comparative genomics of Cryptococcus and Kwoniella reveals pathogenesis evolution and contrasting modes of karyotype evolution via chromosome fusion or intercentromeric recombination.</title>
        <authorList>
            <person name="Coelho M.A."/>
            <person name="David-Palma M."/>
            <person name="Shea T."/>
            <person name="Bowers K."/>
            <person name="McGinley-Smith S."/>
            <person name="Mohammad A.W."/>
            <person name="Gnirke A."/>
            <person name="Yurkov A.M."/>
            <person name="Nowrousian M."/>
            <person name="Sun S."/>
            <person name="Cuomo C.A."/>
            <person name="Heitman J."/>
        </authorList>
    </citation>
    <scope>NUCLEOTIDE SEQUENCE</scope>
    <source>
        <strain evidence="12">CBS 10117</strain>
    </source>
</reference>
<dbReference type="SUPFAM" id="SSF53223">
    <property type="entry name" value="Aminoacid dehydrogenase-like, N-terminal domain"/>
    <property type="match status" value="1"/>
</dbReference>
<evidence type="ECO:0000256" key="5">
    <source>
        <dbReference type="PIRSR" id="PIRSR000106-1"/>
    </source>
</evidence>
<feature type="binding site" evidence="6">
    <location>
        <position position="513"/>
    </location>
    <ligand>
        <name>(S)-malate</name>
        <dbReference type="ChEBI" id="CHEBI:15589"/>
    </ligand>
</feature>
<dbReference type="CDD" id="cd05312">
    <property type="entry name" value="NAD_bind_1_malic_enz"/>
    <property type="match status" value="1"/>
</dbReference>
<dbReference type="GO" id="GO:0005739">
    <property type="term" value="C:mitochondrion"/>
    <property type="evidence" value="ECO:0007669"/>
    <property type="project" value="TreeGrafter"/>
</dbReference>
<dbReference type="SUPFAM" id="SSF51735">
    <property type="entry name" value="NAD(P)-binding Rossmann-fold domains"/>
    <property type="match status" value="1"/>
</dbReference>
<evidence type="ECO:0000256" key="3">
    <source>
        <dbReference type="ARBA" id="ARBA00022723"/>
    </source>
</evidence>
<dbReference type="InterPro" id="IPR001891">
    <property type="entry name" value="Malic_OxRdtase"/>
</dbReference>
<evidence type="ECO:0000313" key="12">
    <source>
        <dbReference type="EMBL" id="WWC64218.1"/>
    </source>
</evidence>
<name>A0AAJ8KUX3_9TREE</name>
<reference evidence="12" key="1">
    <citation type="submission" date="2013-07" db="EMBL/GenBank/DDBJ databases">
        <authorList>
            <consortium name="The Broad Institute Genome Sequencing Platform"/>
            <person name="Cuomo C."/>
            <person name="Litvintseva A."/>
            <person name="Chen Y."/>
            <person name="Heitman J."/>
            <person name="Sun S."/>
            <person name="Springer D."/>
            <person name="Dromer F."/>
            <person name="Young S.K."/>
            <person name="Zeng Q."/>
            <person name="Gargeya S."/>
            <person name="Fitzgerald M."/>
            <person name="Abouelleil A."/>
            <person name="Alvarado L."/>
            <person name="Berlin A.M."/>
            <person name="Chapman S.B."/>
            <person name="Dewar J."/>
            <person name="Goldberg J."/>
            <person name="Griggs A."/>
            <person name="Gujja S."/>
            <person name="Hansen M."/>
            <person name="Howarth C."/>
            <person name="Imamovic A."/>
            <person name="Larimer J."/>
            <person name="McCowan C."/>
            <person name="Murphy C."/>
            <person name="Pearson M."/>
            <person name="Priest M."/>
            <person name="Roberts A."/>
            <person name="Saif S."/>
            <person name="Shea T."/>
            <person name="Sykes S."/>
            <person name="Wortman J."/>
            <person name="Nusbaum C."/>
            <person name="Birren B."/>
        </authorList>
    </citation>
    <scope>NUCLEOTIDE SEQUENCE</scope>
    <source>
        <strain evidence="12">CBS 10117</strain>
    </source>
</reference>
<dbReference type="GO" id="GO:0046872">
    <property type="term" value="F:metal ion binding"/>
    <property type="evidence" value="ECO:0007669"/>
    <property type="project" value="UniProtKB-KW"/>
</dbReference>
<dbReference type="PRINTS" id="PR00072">
    <property type="entry name" value="MALOXRDTASE"/>
</dbReference>
<dbReference type="GO" id="GO:0005829">
    <property type="term" value="C:cytosol"/>
    <property type="evidence" value="ECO:0007669"/>
    <property type="project" value="TreeGrafter"/>
</dbReference>
<protein>
    <recommendedName>
        <fullName evidence="8">Malic enzyme</fullName>
    </recommendedName>
</protein>
<feature type="domain" description="Malic enzyme N-terminal" evidence="11">
    <location>
        <begin position="111"/>
        <end position="307"/>
    </location>
</feature>
<dbReference type="KEGG" id="kdj:28972230"/>
<comment type="similarity">
    <text evidence="2 8">Belongs to the malic enzymes family.</text>
</comment>
<feature type="active site" description="Proton donor" evidence="5">
    <location>
        <position position="134"/>
    </location>
</feature>
<dbReference type="Gene3D" id="3.40.50.720">
    <property type="entry name" value="NAD(P)-binding Rossmann-like Domain"/>
    <property type="match status" value="1"/>
</dbReference>
<feature type="binding site" evidence="7">
    <location>
        <position position="292"/>
    </location>
    <ligand>
        <name>a divalent metal cation</name>
        <dbReference type="ChEBI" id="CHEBI:60240"/>
    </ligand>
</feature>
<dbReference type="SMART" id="SM01274">
    <property type="entry name" value="malic"/>
    <property type="match status" value="1"/>
</dbReference>
<dbReference type="NCBIfam" id="NF010052">
    <property type="entry name" value="PRK13529.1"/>
    <property type="match status" value="1"/>
</dbReference>
<feature type="compositionally biased region" description="Polar residues" evidence="9">
    <location>
        <begin position="1"/>
        <end position="22"/>
    </location>
</feature>
<evidence type="ECO:0000259" key="11">
    <source>
        <dbReference type="SMART" id="SM01274"/>
    </source>
</evidence>
<evidence type="ECO:0000259" key="10">
    <source>
        <dbReference type="SMART" id="SM00919"/>
    </source>
</evidence>
<accession>A0AAJ8KUX3</accession>
<evidence type="ECO:0000256" key="8">
    <source>
        <dbReference type="RuleBase" id="RU003426"/>
    </source>
</evidence>
<dbReference type="SMART" id="SM00919">
    <property type="entry name" value="Malic_M"/>
    <property type="match status" value="1"/>
</dbReference>